<evidence type="ECO:0000313" key="3">
    <source>
        <dbReference type="Proteomes" id="UP000185936"/>
    </source>
</evidence>
<dbReference type="AlphaFoldDB" id="A0A1N7CN11"/>
<feature type="domain" description="UspA" evidence="1">
    <location>
        <begin position="56"/>
        <end position="177"/>
    </location>
</feature>
<evidence type="ECO:0000259" key="1">
    <source>
        <dbReference type="Pfam" id="PF00582"/>
    </source>
</evidence>
<organism evidence="2 3">
    <name type="scientific">Natronorubrum thiooxidans</name>
    <dbReference type="NCBI Taxonomy" id="308853"/>
    <lineage>
        <taxon>Archaea</taxon>
        <taxon>Methanobacteriati</taxon>
        <taxon>Methanobacteriota</taxon>
        <taxon>Stenosarchaea group</taxon>
        <taxon>Halobacteria</taxon>
        <taxon>Halobacteriales</taxon>
        <taxon>Natrialbaceae</taxon>
        <taxon>Natronorubrum</taxon>
    </lineage>
</organism>
<keyword evidence="3" id="KW-1185">Reference proteome</keyword>
<dbReference type="CDD" id="cd00293">
    <property type="entry name" value="USP-like"/>
    <property type="match status" value="1"/>
</dbReference>
<dbReference type="Gene3D" id="3.40.50.620">
    <property type="entry name" value="HUPs"/>
    <property type="match status" value="1"/>
</dbReference>
<sequence length="177" mass="19156">MREIRLLALESLSSTLPRVDRRVESIFTARFDPAGQACDATSGTTVFVHQCTRMCMNVLVGLVGSDESIKTLRRTIDRTEEVGDDLTVAIVDKPEAKRSQAEMTQQAETLLTDAAVDAEVITLEGDPGSSLVDYAEQGEYDQLVIGGGTLSPMGKIQLGPITEFVLLNAPTTVKLVR</sequence>
<dbReference type="InterPro" id="IPR006016">
    <property type="entry name" value="UspA"/>
</dbReference>
<protein>
    <submittedName>
        <fullName evidence="2">Nucleotide-binding universal stress protein, UspA family</fullName>
    </submittedName>
</protein>
<proteinExistence type="predicted"/>
<gene>
    <name evidence="2" type="ORF">SAMN05421752_101464</name>
</gene>
<dbReference type="Pfam" id="PF00582">
    <property type="entry name" value="Usp"/>
    <property type="match status" value="1"/>
</dbReference>
<accession>A0A1N7CN11</accession>
<reference evidence="3" key="1">
    <citation type="submission" date="2017-01" db="EMBL/GenBank/DDBJ databases">
        <authorList>
            <person name="Varghese N."/>
            <person name="Submissions S."/>
        </authorList>
    </citation>
    <scope>NUCLEOTIDE SEQUENCE [LARGE SCALE GENOMIC DNA]</scope>
    <source>
        <strain evidence="3">type strain: HArc-</strain>
    </source>
</reference>
<evidence type="ECO:0000313" key="2">
    <source>
        <dbReference type="EMBL" id="SIR64925.1"/>
    </source>
</evidence>
<dbReference type="EMBL" id="FTNR01000001">
    <property type="protein sequence ID" value="SIR64925.1"/>
    <property type="molecule type" value="Genomic_DNA"/>
</dbReference>
<dbReference type="InterPro" id="IPR014729">
    <property type="entry name" value="Rossmann-like_a/b/a_fold"/>
</dbReference>
<dbReference type="SUPFAM" id="SSF52402">
    <property type="entry name" value="Adenine nucleotide alpha hydrolases-like"/>
    <property type="match status" value="1"/>
</dbReference>
<dbReference type="Proteomes" id="UP000185936">
    <property type="component" value="Unassembled WGS sequence"/>
</dbReference>
<dbReference type="STRING" id="308853.SAMN05421752_101464"/>
<name>A0A1N7CN11_9EURY</name>